<gene>
    <name evidence="2" type="ORF">BDN70DRAFT_686268</name>
</gene>
<protein>
    <submittedName>
        <fullName evidence="2">Uncharacterized protein</fullName>
    </submittedName>
</protein>
<evidence type="ECO:0000313" key="3">
    <source>
        <dbReference type="Proteomes" id="UP000807469"/>
    </source>
</evidence>
<organism evidence="2 3">
    <name type="scientific">Pholiota conissans</name>
    <dbReference type="NCBI Taxonomy" id="109636"/>
    <lineage>
        <taxon>Eukaryota</taxon>
        <taxon>Fungi</taxon>
        <taxon>Dikarya</taxon>
        <taxon>Basidiomycota</taxon>
        <taxon>Agaricomycotina</taxon>
        <taxon>Agaricomycetes</taxon>
        <taxon>Agaricomycetidae</taxon>
        <taxon>Agaricales</taxon>
        <taxon>Agaricineae</taxon>
        <taxon>Strophariaceae</taxon>
        <taxon>Pholiota</taxon>
    </lineage>
</organism>
<dbReference type="InterPro" id="IPR053216">
    <property type="entry name" value="Appressorial_penetr-assoc"/>
</dbReference>
<dbReference type="PANTHER" id="PTHR34587:SF2">
    <property type="entry name" value="G-PROTEIN COUPLED RECEPTORS FAMILY 1 PROFILE DOMAIN-CONTAINING PROTEIN"/>
    <property type="match status" value="1"/>
</dbReference>
<dbReference type="EMBL" id="MU155210">
    <property type="protein sequence ID" value="KAF9479583.1"/>
    <property type="molecule type" value="Genomic_DNA"/>
</dbReference>
<reference evidence="2" key="1">
    <citation type="submission" date="2020-11" db="EMBL/GenBank/DDBJ databases">
        <authorList>
            <consortium name="DOE Joint Genome Institute"/>
            <person name="Ahrendt S."/>
            <person name="Riley R."/>
            <person name="Andreopoulos W."/>
            <person name="Labutti K."/>
            <person name="Pangilinan J."/>
            <person name="Ruiz-Duenas F.J."/>
            <person name="Barrasa J.M."/>
            <person name="Sanchez-Garcia M."/>
            <person name="Camarero S."/>
            <person name="Miyauchi S."/>
            <person name="Serrano A."/>
            <person name="Linde D."/>
            <person name="Babiker R."/>
            <person name="Drula E."/>
            <person name="Ayuso-Fernandez I."/>
            <person name="Pacheco R."/>
            <person name="Padilla G."/>
            <person name="Ferreira P."/>
            <person name="Barriuso J."/>
            <person name="Kellner H."/>
            <person name="Castanera R."/>
            <person name="Alfaro M."/>
            <person name="Ramirez L."/>
            <person name="Pisabarro A.G."/>
            <person name="Kuo A."/>
            <person name="Tritt A."/>
            <person name="Lipzen A."/>
            <person name="He G."/>
            <person name="Yan M."/>
            <person name="Ng V."/>
            <person name="Cullen D."/>
            <person name="Martin F."/>
            <person name="Rosso M.-N."/>
            <person name="Henrissat B."/>
            <person name="Hibbett D."/>
            <person name="Martinez A.T."/>
            <person name="Grigoriev I.V."/>
        </authorList>
    </citation>
    <scope>NUCLEOTIDE SEQUENCE</scope>
    <source>
        <strain evidence="2">CIRM-BRFM 674</strain>
    </source>
</reference>
<proteinExistence type="predicted"/>
<dbReference type="PANTHER" id="PTHR34587">
    <property type="entry name" value="VWFA DOMAIN-CONTAINING PROTEIN"/>
    <property type="match status" value="1"/>
</dbReference>
<evidence type="ECO:0000256" key="1">
    <source>
        <dbReference type="SAM" id="MobiDB-lite"/>
    </source>
</evidence>
<feature type="compositionally biased region" description="Polar residues" evidence="1">
    <location>
        <begin position="30"/>
        <end position="39"/>
    </location>
</feature>
<dbReference type="AlphaFoldDB" id="A0A9P5Z1B8"/>
<comment type="caution">
    <text evidence="2">The sequence shown here is derived from an EMBL/GenBank/DDBJ whole genome shotgun (WGS) entry which is preliminary data.</text>
</comment>
<sequence>MDNPPIQVPSLTSTNNFINFCVDSTLTNGKPSQQSTCNSAPMGHIPSRQNIPSTRIRGPRNGDVFLENMSISVTLATNNLATGNAVNPDTNYLAAPQQLDSNGLVLGHYHLIVDALESFGQASPTDPTKPIFSAELGTPTQSLSTTISLPIGFYRISAIAHAANHQPVIPPIDQHGSLNDVVYIIVQPNPKSRRSDHQEALQDHKSAFAEDYISTSNYLRNGMTKRQDPSTSLTLDPSVISSGFSQDGINGSTGGAFTPSLTSTNNFINYCATLSAVPLTNGTQQTTDSCNPIPMGALPSSQNMVRRRSMCFKPALATEIPHSPRSNSRILHSMILSNKTLLS</sequence>
<dbReference type="Proteomes" id="UP000807469">
    <property type="component" value="Unassembled WGS sequence"/>
</dbReference>
<accession>A0A9P5Z1B8</accession>
<dbReference type="OrthoDB" id="2336871at2759"/>
<keyword evidence="3" id="KW-1185">Reference proteome</keyword>
<evidence type="ECO:0000313" key="2">
    <source>
        <dbReference type="EMBL" id="KAF9479583.1"/>
    </source>
</evidence>
<name>A0A9P5Z1B8_9AGAR</name>
<feature type="region of interest" description="Disordered" evidence="1">
    <location>
        <begin position="30"/>
        <end position="56"/>
    </location>
</feature>